<evidence type="ECO:0000313" key="2">
    <source>
        <dbReference type="Proteomes" id="UP000465622"/>
    </source>
</evidence>
<dbReference type="EMBL" id="AP022567">
    <property type="protein sequence ID" value="BBX33667.1"/>
    <property type="molecule type" value="Genomic_DNA"/>
</dbReference>
<organism evidence="1 2">
    <name type="scientific">Mycolicibacterium mageritense</name>
    <name type="common">Mycobacterium mageritense</name>
    <dbReference type="NCBI Taxonomy" id="53462"/>
    <lineage>
        <taxon>Bacteria</taxon>
        <taxon>Bacillati</taxon>
        <taxon>Actinomycetota</taxon>
        <taxon>Actinomycetes</taxon>
        <taxon>Mycobacteriales</taxon>
        <taxon>Mycobacteriaceae</taxon>
        <taxon>Mycolicibacterium</taxon>
    </lineage>
</organism>
<dbReference type="Proteomes" id="UP000465622">
    <property type="component" value="Chromosome"/>
</dbReference>
<accession>A0ABM7HSY7</accession>
<evidence type="ECO:0008006" key="3">
    <source>
        <dbReference type="Google" id="ProtNLM"/>
    </source>
</evidence>
<proteinExistence type="predicted"/>
<keyword evidence="2" id="KW-1185">Reference proteome</keyword>
<gene>
    <name evidence="1" type="ORF">MMAGJ_29490</name>
</gene>
<name>A0ABM7HSY7_MYCME</name>
<evidence type="ECO:0000313" key="1">
    <source>
        <dbReference type="EMBL" id="BBX33667.1"/>
    </source>
</evidence>
<protein>
    <recommendedName>
        <fullName evidence="3">DUF2188 domain-containing protein</fullName>
    </recommendedName>
</protein>
<sequence>MSARISYNRVTRVVWISDEHGDTVARTEIPRGKRCTDVAGELLAAHGYARTGDYLLAGSGSPIREATIRVVSRHVSRN</sequence>
<reference evidence="1 2" key="1">
    <citation type="journal article" date="2019" name="Emerg. Microbes Infect.">
        <title>Comprehensive subspecies identification of 175 nontuberculous mycobacteria species based on 7547 genomic profiles.</title>
        <authorList>
            <person name="Matsumoto Y."/>
            <person name="Kinjo T."/>
            <person name="Motooka D."/>
            <person name="Nabeya D."/>
            <person name="Jung N."/>
            <person name="Uechi K."/>
            <person name="Horii T."/>
            <person name="Iida T."/>
            <person name="Fujita J."/>
            <person name="Nakamura S."/>
        </authorList>
    </citation>
    <scope>NUCLEOTIDE SEQUENCE [LARGE SCALE GENOMIC DNA]</scope>
    <source>
        <strain evidence="1 2">JCM 12375</strain>
    </source>
</reference>